<dbReference type="GO" id="GO:0005506">
    <property type="term" value="F:iron ion binding"/>
    <property type="evidence" value="ECO:0007669"/>
    <property type="project" value="InterPro"/>
</dbReference>
<dbReference type="EMBL" id="JACEEZ010026161">
    <property type="protein sequence ID" value="KAG0694340.1"/>
    <property type="molecule type" value="Genomic_DNA"/>
</dbReference>
<proteinExistence type="predicted"/>
<keyword evidence="4" id="KW-0560">Oxidoreductase</keyword>
<evidence type="ECO:0000259" key="7">
    <source>
        <dbReference type="Pfam" id="PF04116"/>
    </source>
</evidence>
<organism evidence="8 9">
    <name type="scientific">Chionoecetes opilio</name>
    <name type="common">Atlantic snow crab</name>
    <name type="synonym">Cancer opilio</name>
    <dbReference type="NCBI Taxonomy" id="41210"/>
    <lineage>
        <taxon>Eukaryota</taxon>
        <taxon>Metazoa</taxon>
        <taxon>Ecdysozoa</taxon>
        <taxon>Arthropoda</taxon>
        <taxon>Crustacea</taxon>
        <taxon>Multicrustacea</taxon>
        <taxon>Malacostraca</taxon>
        <taxon>Eumalacostraca</taxon>
        <taxon>Eucarida</taxon>
        <taxon>Decapoda</taxon>
        <taxon>Pleocyemata</taxon>
        <taxon>Brachyura</taxon>
        <taxon>Eubrachyura</taxon>
        <taxon>Majoidea</taxon>
        <taxon>Majidae</taxon>
        <taxon>Chionoecetes</taxon>
    </lineage>
</organism>
<keyword evidence="9" id="KW-1185">Reference proteome</keyword>
<gene>
    <name evidence="8" type="primary">Agmo_1</name>
    <name evidence="8" type="ORF">GWK47_027262</name>
</gene>
<name>A0A8J8W9L2_CHIOP</name>
<dbReference type="InterPro" id="IPR051689">
    <property type="entry name" value="Sterol_desaturase/TMEM195"/>
</dbReference>
<protein>
    <submittedName>
        <fullName evidence="8">Alkylglycerol monooxygenase</fullName>
    </submittedName>
</protein>
<keyword evidence="8" id="KW-0503">Monooxygenase</keyword>
<dbReference type="GO" id="GO:0005783">
    <property type="term" value="C:endoplasmic reticulum"/>
    <property type="evidence" value="ECO:0007669"/>
    <property type="project" value="TreeGrafter"/>
</dbReference>
<evidence type="ECO:0000256" key="5">
    <source>
        <dbReference type="ARBA" id="ARBA00023098"/>
    </source>
</evidence>
<keyword evidence="3" id="KW-1133">Transmembrane helix</keyword>
<dbReference type="PANTHER" id="PTHR21624">
    <property type="entry name" value="STEROL DESATURASE-RELATED PROTEIN"/>
    <property type="match status" value="1"/>
</dbReference>
<dbReference type="Pfam" id="PF04116">
    <property type="entry name" value="FA_hydroxylase"/>
    <property type="match status" value="1"/>
</dbReference>
<evidence type="ECO:0000256" key="3">
    <source>
        <dbReference type="ARBA" id="ARBA00022989"/>
    </source>
</evidence>
<dbReference type="GO" id="GO:0050479">
    <property type="term" value="F:glyceryl-ether monooxygenase activity"/>
    <property type="evidence" value="ECO:0007669"/>
    <property type="project" value="TreeGrafter"/>
</dbReference>
<evidence type="ECO:0000256" key="1">
    <source>
        <dbReference type="ARBA" id="ARBA00004127"/>
    </source>
</evidence>
<evidence type="ECO:0000256" key="6">
    <source>
        <dbReference type="ARBA" id="ARBA00023136"/>
    </source>
</evidence>
<keyword evidence="2" id="KW-0812">Transmembrane</keyword>
<evidence type="ECO:0000256" key="4">
    <source>
        <dbReference type="ARBA" id="ARBA00023002"/>
    </source>
</evidence>
<dbReference type="GO" id="GO:0006643">
    <property type="term" value="P:membrane lipid metabolic process"/>
    <property type="evidence" value="ECO:0007669"/>
    <property type="project" value="TreeGrafter"/>
</dbReference>
<comment type="subcellular location">
    <subcellularLocation>
        <location evidence="1">Endomembrane system</location>
        <topology evidence="1">Multi-pass membrane protein</topology>
    </subcellularLocation>
</comment>
<keyword evidence="6" id="KW-0472">Membrane</keyword>
<evidence type="ECO:0000313" key="9">
    <source>
        <dbReference type="Proteomes" id="UP000770661"/>
    </source>
</evidence>
<accession>A0A8J8W9L2</accession>
<dbReference type="OrthoDB" id="6374456at2759"/>
<dbReference type="Proteomes" id="UP000770661">
    <property type="component" value="Unassembled WGS sequence"/>
</dbReference>
<keyword evidence="5" id="KW-0443">Lipid metabolism</keyword>
<dbReference type="GO" id="GO:0016020">
    <property type="term" value="C:membrane"/>
    <property type="evidence" value="ECO:0007669"/>
    <property type="project" value="GOC"/>
</dbReference>
<dbReference type="PANTHER" id="PTHR21624:SF1">
    <property type="entry name" value="ALKYLGLYCEROL MONOOXYGENASE"/>
    <property type="match status" value="1"/>
</dbReference>
<evidence type="ECO:0000313" key="8">
    <source>
        <dbReference type="EMBL" id="KAG0694340.1"/>
    </source>
</evidence>
<reference evidence="8" key="1">
    <citation type="submission" date="2020-07" db="EMBL/GenBank/DDBJ databases">
        <title>The High-quality genome of the commercially important snow crab, Chionoecetes opilio.</title>
        <authorList>
            <person name="Jeong J.-H."/>
            <person name="Ryu S."/>
        </authorList>
    </citation>
    <scope>NUCLEOTIDE SEQUENCE</scope>
    <source>
        <strain evidence="8">MADBK_172401_WGS</strain>
        <tissue evidence="8">Digestive gland</tissue>
    </source>
</reference>
<evidence type="ECO:0000256" key="2">
    <source>
        <dbReference type="ARBA" id="ARBA00022692"/>
    </source>
</evidence>
<dbReference type="GO" id="GO:0008610">
    <property type="term" value="P:lipid biosynthetic process"/>
    <property type="evidence" value="ECO:0007669"/>
    <property type="project" value="InterPro"/>
</dbReference>
<sequence>MWAAHYFHHSSEDFNLSVATRLSITMRPFKWMYFLPLALLGLSPSAEANEALTKTHKLLPGLGHIVEYVMVTPSHHRVHHGANRYCIDKNYGMALIIWDRVFGTFAEEREHEQIVYGTIE</sequence>
<dbReference type="InterPro" id="IPR006694">
    <property type="entry name" value="Fatty_acid_hydroxylase"/>
</dbReference>
<dbReference type="AlphaFoldDB" id="A0A8J8W9L2"/>
<comment type="caution">
    <text evidence="8">The sequence shown here is derived from an EMBL/GenBank/DDBJ whole genome shotgun (WGS) entry which is preliminary data.</text>
</comment>
<feature type="domain" description="Fatty acid hydroxylase" evidence="7">
    <location>
        <begin position="1"/>
        <end position="104"/>
    </location>
</feature>